<dbReference type="Gene3D" id="3.90.79.10">
    <property type="entry name" value="Nucleoside Triphosphate Pyrophosphohydrolase"/>
    <property type="match status" value="1"/>
</dbReference>
<dbReference type="InterPro" id="IPR000086">
    <property type="entry name" value="NUDIX_hydrolase_dom"/>
</dbReference>
<comment type="cofactor">
    <cofactor evidence="1">
        <name>Mn(2+)</name>
        <dbReference type="ChEBI" id="CHEBI:29035"/>
    </cofactor>
</comment>
<dbReference type="PANTHER" id="PTHR12992">
    <property type="entry name" value="NUDIX HYDROLASE"/>
    <property type="match status" value="1"/>
</dbReference>
<evidence type="ECO:0000259" key="9">
    <source>
        <dbReference type="PROSITE" id="PS51462"/>
    </source>
</evidence>
<dbReference type="PRINTS" id="PR00502">
    <property type="entry name" value="NUDIXFAMILY"/>
</dbReference>
<reference evidence="10 11" key="1">
    <citation type="submission" date="2018-11" db="EMBL/GenBank/DDBJ databases">
        <title>YIM 102482-1 draft genome.</title>
        <authorList>
            <person name="Li G."/>
            <person name="Jiang Y."/>
        </authorList>
    </citation>
    <scope>NUCLEOTIDE SEQUENCE [LARGE SCALE GENOMIC DNA]</scope>
    <source>
        <strain evidence="10 11">YIM 102482-1</strain>
    </source>
</reference>
<dbReference type="GO" id="GO:0010945">
    <property type="term" value="F:coenzyme A diphosphatase activity"/>
    <property type="evidence" value="ECO:0007669"/>
    <property type="project" value="InterPro"/>
</dbReference>
<proteinExistence type="inferred from homology"/>
<sequence length="224" mass="24801">MGEDWTMTTDHALRTRLATVVARDPQPGWGWPRLPLGDNRHERTFRRSAVAVLARPDGDDIDFLFVRRADRHRHHPGQFAFPGGGIDEDESPELAALRETHEETGLVLPADAVIGSLPPLALTVSSNLVTPVLAWVDDSALQGEPLDDEADESVWVTRRELINADKRVAVTTSVGFRGPGFLTERGLIWGFTGAVLDWILSELGDNPRWQSSPDHQLELPPPRS</sequence>
<dbReference type="AlphaFoldDB" id="A0A3P3VS33"/>
<evidence type="ECO:0000313" key="11">
    <source>
        <dbReference type="Proteomes" id="UP000274391"/>
    </source>
</evidence>
<dbReference type="PROSITE" id="PS00893">
    <property type="entry name" value="NUDIX_BOX"/>
    <property type="match status" value="1"/>
</dbReference>
<dbReference type="InterPro" id="IPR020476">
    <property type="entry name" value="Nudix_hydrolase"/>
</dbReference>
<dbReference type="Proteomes" id="UP000274391">
    <property type="component" value="Unassembled WGS sequence"/>
</dbReference>
<dbReference type="SUPFAM" id="SSF55811">
    <property type="entry name" value="Nudix"/>
    <property type="match status" value="1"/>
</dbReference>
<dbReference type="CDD" id="cd03426">
    <property type="entry name" value="NUDIX_CoAse_Nudt7"/>
    <property type="match status" value="1"/>
</dbReference>
<dbReference type="InterPro" id="IPR020084">
    <property type="entry name" value="NUDIX_hydrolase_CS"/>
</dbReference>
<dbReference type="OrthoDB" id="9802805at2"/>
<dbReference type="EMBL" id="RQVS01000025">
    <property type="protein sequence ID" value="RRJ85591.1"/>
    <property type="molecule type" value="Genomic_DNA"/>
</dbReference>
<keyword evidence="7" id="KW-0464">Manganese</keyword>
<feature type="domain" description="Nudix hydrolase" evidence="9">
    <location>
        <begin position="44"/>
        <end position="183"/>
    </location>
</feature>
<dbReference type="InterPro" id="IPR045121">
    <property type="entry name" value="CoAse"/>
</dbReference>
<protein>
    <submittedName>
        <fullName evidence="10">CoA pyrophosphatase</fullName>
    </submittedName>
</protein>
<accession>A0A3P3VS33</accession>
<evidence type="ECO:0000256" key="1">
    <source>
        <dbReference type="ARBA" id="ARBA00001936"/>
    </source>
</evidence>
<name>A0A3P3VS33_9MICO</name>
<keyword evidence="4" id="KW-0479">Metal-binding</keyword>
<keyword evidence="5 8" id="KW-0378">Hydrolase</keyword>
<comment type="caution">
    <text evidence="10">The sequence shown here is derived from an EMBL/GenBank/DDBJ whole genome shotgun (WGS) entry which is preliminary data.</text>
</comment>
<dbReference type="Pfam" id="PF00293">
    <property type="entry name" value="NUDIX"/>
    <property type="match status" value="1"/>
</dbReference>
<comment type="cofactor">
    <cofactor evidence="2">
        <name>Mg(2+)</name>
        <dbReference type="ChEBI" id="CHEBI:18420"/>
    </cofactor>
</comment>
<evidence type="ECO:0000256" key="3">
    <source>
        <dbReference type="ARBA" id="ARBA00005582"/>
    </source>
</evidence>
<evidence type="ECO:0000256" key="6">
    <source>
        <dbReference type="ARBA" id="ARBA00022842"/>
    </source>
</evidence>
<evidence type="ECO:0000256" key="4">
    <source>
        <dbReference type="ARBA" id="ARBA00022723"/>
    </source>
</evidence>
<evidence type="ECO:0000256" key="7">
    <source>
        <dbReference type="ARBA" id="ARBA00023211"/>
    </source>
</evidence>
<evidence type="ECO:0000256" key="2">
    <source>
        <dbReference type="ARBA" id="ARBA00001946"/>
    </source>
</evidence>
<keyword evidence="6" id="KW-0460">Magnesium</keyword>
<evidence type="ECO:0000256" key="8">
    <source>
        <dbReference type="RuleBase" id="RU003476"/>
    </source>
</evidence>
<keyword evidence="11" id="KW-1185">Reference proteome</keyword>
<evidence type="ECO:0000256" key="5">
    <source>
        <dbReference type="ARBA" id="ARBA00022801"/>
    </source>
</evidence>
<dbReference type="PROSITE" id="PS51462">
    <property type="entry name" value="NUDIX"/>
    <property type="match status" value="1"/>
</dbReference>
<dbReference type="InterPro" id="IPR015797">
    <property type="entry name" value="NUDIX_hydrolase-like_dom_sf"/>
</dbReference>
<dbReference type="GO" id="GO:0046872">
    <property type="term" value="F:metal ion binding"/>
    <property type="evidence" value="ECO:0007669"/>
    <property type="project" value="UniProtKB-KW"/>
</dbReference>
<comment type="similarity">
    <text evidence="3 8">Belongs to the Nudix hydrolase family.</text>
</comment>
<evidence type="ECO:0000313" key="10">
    <source>
        <dbReference type="EMBL" id="RRJ85591.1"/>
    </source>
</evidence>
<dbReference type="PANTHER" id="PTHR12992:SF11">
    <property type="entry name" value="MITOCHONDRIAL COENZYME A DIPHOSPHATASE NUDT8"/>
    <property type="match status" value="1"/>
</dbReference>
<gene>
    <name evidence="10" type="ORF">EG850_12795</name>
</gene>
<organism evidence="10 11">
    <name type="scientific">Gulosibacter macacae</name>
    <dbReference type="NCBI Taxonomy" id="2488791"/>
    <lineage>
        <taxon>Bacteria</taxon>
        <taxon>Bacillati</taxon>
        <taxon>Actinomycetota</taxon>
        <taxon>Actinomycetes</taxon>
        <taxon>Micrococcales</taxon>
        <taxon>Microbacteriaceae</taxon>
        <taxon>Gulosibacter</taxon>
    </lineage>
</organism>